<dbReference type="AlphaFoldDB" id="A0A9D4MSN2"/>
<dbReference type="InterPro" id="IPR057724">
    <property type="entry name" value="TCTN1-3_N"/>
</dbReference>
<evidence type="ECO:0000313" key="3">
    <source>
        <dbReference type="Proteomes" id="UP000828390"/>
    </source>
</evidence>
<evidence type="ECO:0000259" key="1">
    <source>
        <dbReference type="Pfam" id="PF25752"/>
    </source>
</evidence>
<dbReference type="PANTHER" id="PTHR14611:SF2">
    <property type="entry name" value="TECTONIC"/>
    <property type="match status" value="1"/>
</dbReference>
<accession>A0A9D4MSN2</accession>
<dbReference type="EMBL" id="JAIWYP010000001">
    <property type="protein sequence ID" value="KAH3883147.1"/>
    <property type="molecule type" value="Genomic_DNA"/>
</dbReference>
<protein>
    <recommendedName>
        <fullName evidence="1">Tectonic-1-3 N-terminal domain-containing protein</fullName>
    </recommendedName>
</protein>
<feature type="non-terminal residue" evidence="2">
    <location>
        <position position="126"/>
    </location>
</feature>
<gene>
    <name evidence="2" type="ORF">DPMN_007097</name>
</gene>
<evidence type="ECO:0000313" key="2">
    <source>
        <dbReference type="EMBL" id="KAH3883147.1"/>
    </source>
</evidence>
<keyword evidence="3" id="KW-1185">Reference proteome</keyword>
<dbReference type="PANTHER" id="PTHR14611">
    <property type="entry name" value="TECTONIC FAMILY MEMBER"/>
    <property type="match status" value="1"/>
</dbReference>
<dbReference type="Pfam" id="PF25752">
    <property type="entry name" value="DUF1619_N"/>
    <property type="match status" value="1"/>
</dbReference>
<comment type="caution">
    <text evidence="2">The sequence shown here is derived from an EMBL/GenBank/DDBJ whole genome shotgun (WGS) entry which is preliminary data.</text>
</comment>
<feature type="domain" description="Tectonic-1-3 N-terminal" evidence="1">
    <location>
        <begin position="35"/>
        <end position="109"/>
    </location>
</feature>
<sequence>MAAKMKQFFAATTTEPPANVTNATIPATTTVAPITTTAAVVPNQARTVIGETVLGQCLCDLTGNKCDINCCCDDNCTPDDRKAFVCDPVSVIIDDKLCYQENIFVFSNSPANTTSDGGLFCIYFDN</sequence>
<name>A0A9D4MSN2_DREPO</name>
<reference evidence="2" key="2">
    <citation type="submission" date="2020-11" db="EMBL/GenBank/DDBJ databases">
        <authorList>
            <person name="McCartney M.A."/>
            <person name="Auch B."/>
            <person name="Kono T."/>
            <person name="Mallez S."/>
            <person name="Becker A."/>
            <person name="Gohl D.M."/>
            <person name="Silverstein K.A.T."/>
            <person name="Koren S."/>
            <person name="Bechman K.B."/>
            <person name="Herman A."/>
            <person name="Abrahante J.E."/>
            <person name="Garbe J."/>
        </authorList>
    </citation>
    <scope>NUCLEOTIDE SEQUENCE</scope>
    <source>
        <strain evidence="2">Duluth1</strain>
        <tissue evidence="2">Whole animal</tissue>
    </source>
</reference>
<dbReference type="InterPro" id="IPR040354">
    <property type="entry name" value="TCTN1-3"/>
</dbReference>
<organism evidence="2 3">
    <name type="scientific">Dreissena polymorpha</name>
    <name type="common">Zebra mussel</name>
    <name type="synonym">Mytilus polymorpha</name>
    <dbReference type="NCBI Taxonomy" id="45954"/>
    <lineage>
        <taxon>Eukaryota</taxon>
        <taxon>Metazoa</taxon>
        <taxon>Spiralia</taxon>
        <taxon>Lophotrochozoa</taxon>
        <taxon>Mollusca</taxon>
        <taxon>Bivalvia</taxon>
        <taxon>Autobranchia</taxon>
        <taxon>Heteroconchia</taxon>
        <taxon>Euheterodonta</taxon>
        <taxon>Imparidentia</taxon>
        <taxon>Neoheterodontei</taxon>
        <taxon>Myida</taxon>
        <taxon>Dreissenoidea</taxon>
        <taxon>Dreissenidae</taxon>
        <taxon>Dreissena</taxon>
    </lineage>
</organism>
<reference evidence="2" key="1">
    <citation type="journal article" date="2019" name="bioRxiv">
        <title>The Genome of the Zebra Mussel, Dreissena polymorpha: A Resource for Invasive Species Research.</title>
        <authorList>
            <person name="McCartney M.A."/>
            <person name="Auch B."/>
            <person name="Kono T."/>
            <person name="Mallez S."/>
            <person name="Zhang Y."/>
            <person name="Obille A."/>
            <person name="Becker A."/>
            <person name="Abrahante J.E."/>
            <person name="Garbe J."/>
            <person name="Badalamenti J.P."/>
            <person name="Herman A."/>
            <person name="Mangelson H."/>
            <person name="Liachko I."/>
            <person name="Sullivan S."/>
            <person name="Sone E.D."/>
            <person name="Koren S."/>
            <person name="Silverstein K.A.T."/>
            <person name="Beckman K.B."/>
            <person name="Gohl D.M."/>
        </authorList>
    </citation>
    <scope>NUCLEOTIDE SEQUENCE</scope>
    <source>
        <strain evidence="2">Duluth1</strain>
        <tissue evidence="2">Whole animal</tissue>
    </source>
</reference>
<dbReference type="Proteomes" id="UP000828390">
    <property type="component" value="Unassembled WGS sequence"/>
</dbReference>
<proteinExistence type="predicted"/>